<proteinExistence type="predicted"/>
<organism evidence="1 2">
    <name type="scientific">Xylaria curta</name>
    <dbReference type="NCBI Taxonomy" id="42375"/>
    <lineage>
        <taxon>Eukaryota</taxon>
        <taxon>Fungi</taxon>
        <taxon>Dikarya</taxon>
        <taxon>Ascomycota</taxon>
        <taxon>Pezizomycotina</taxon>
        <taxon>Sordariomycetes</taxon>
        <taxon>Xylariomycetidae</taxon>
        <taxon>Xylariales</taxon>
        <taxon>Xylariaceae</taxon>
        <taxon>Xylaria</taxon>
    </lineage>
</organism>
<protein>
    <submittedName>
        <fullName evidence="1">Uncharacterized protein</fullName>
    </submittedName>
</protein>
<gene>
    <name evidence="1" type="ORF">NUW58_g8324</name>
</gene>
<name>A0ACC1N8F6_9PEZI</name>
<dbReference type="EMBL" id="JAPDGR010002489">
    <property type="protein sequence ID" value="KAJ2975537.1"/>
    <property type="molecule type" value="Genomic_DNA"/>
</dbReference>
<evidence type="ECO:0000313" key="1">
    <source>
        <dbReference type="EMBL" id="KAJ2975537.1"/>
    </source>
</evidence>
<comment type="caution">
    <text evidence="1">The sequence shown here is derived from an EMBL/GenBank/DDBJ whole genome shotgun (WGS) entry which is preliminary data.</text>
</comment>
<keyword evidence="2" id="KW-1185">Reference proteome</keyword>
<reference evidence="1" key="1">
    <citation type="submission" date="2022-10" db="EMBL/GenBank/DDBJ databases">
        <title>Genome Sequence of Xylaria curta.</title>
        <authorList>
            <person name="Buettner E."/>
        </authorList>
    </citation>
    <scope>NUCLEOTIDE SEQUENCE</scope>
    <source>
        <strain evidence="1">Babe10</strain>
    </source>
</reference>
<dbReference type="Proteomes" id="UP001143856">
    <property type="component" value="Unassembled WGS sequence"/>
</dbReference>
<sequence length="101" mass="10819">MLYSTIRNVVILAFASSAIALPLDTDKRDPNIGIGISFKYPFKAAEGAEGAEGTQVEKRGKDAVEFRYPIFKASEGAAEKRDPKGPYTDAIAAANAREILG</sequence>
<evidence type="ECO:0000313" key="2">
    <source>
        <dbReference type="Proteomes" id="UP001143856"/>
    </source>
</evidence>
<accession>A0ACC1N8F6</accession>